<organism evidence="2 3">
    <name type="scientific">Paramicrobacterium agarici</name>
    <dbReference type="NCBI Taxonomy" id="630514"/>
    <lineage>
        <taxon>Bacteria</taxon>
        <taxon>Bacillati</taxon>
        <taxon>Actinomycetota</taxon>
        <taxon>Actinomycetes</taxon>
        <taxon>Micrococcales</taxon>
        <taxon>Microbacteriaceae</taxon>
        <taxon>Paramicrobacterium</taxon>
    </lineage>
</organism>
<accession>A0A2A9DXR3</accession>
<evidence type="ECO:0008006" key="4">
    <source>
        <dbReference type="Google" id="ProtNLM"/>
    </source>
</evidence>
<sequence>MPFAKRWTDALGDERGSSSLEFITAGLILLVPLVYLIVALSQIQGSSFAVSGAAKQAARVFVLAESADDALARVETAVHISLADFGVESDDAHVVISCDSGSGAECLERGEIVTVTVTARVPLPLVPDVLDVDSAASVPVQATAVQKVSRFWGAP</sequence>
<keyword evidence="1" id="KW-1133">Transmembrane helix</keyword>
<comment type="caution">
    <text evidence="2">The sequence shown here is derived from an EMBL/GenBank/DDBJ whole genome shotgun (WGS) entry which is preliminary data.</text>
</comment>
<reference evidence="2 3" key="1">
    <citation type="submission" date="2017-10" db="EMBL/GenBank/DDBJ databases">
        <title>Sequencing the genomes of 1000 actinobacteria strains.</title>
        <authorList>
            <person name="Klenk H.-P."/>
        </authorList>
    </citation>
    <scope>NUCLEOTIDE SEQUENCE [LARGE SCALE GENOMIC DNA]</scope>
    <source>
        <strain evidence="2 3">DSM 21798</strain>
    </source>
</reference>
<evidence type="ECO:0000313" key="2">
    <source>
        <dbReference type="EMBL" id="PFG31597.1"/>
    </source>
</evidence>
<evidence type="ECO:0000256" key="1">
    <source>
        <dbReference type="SAM" id="Phobius"/>
    </source>
</evidence>
<gene>
    <name evidence="2" type="ORF">ATJ78_2572</name>
</gene>
<dbReference type="EMBL" id="PDJE01000001">
    <property type="protein sequence ID" value="PFG31597.1"/>
    <property type="molecule type" value="Genomic_DNA"/>
</dbReference>
<feature type="transmembrane region" description="Helical" evidence="1">
    <location>
        <begin position="20"/>
        <end position="40"/>
    </location>
</feature>
<protein>
    <recommendedName>
        <fullName evidence="4">TadE-like protein</fullName>
    </recommendedName>
</protein>
<dbReference type="AlphaFoldDB" id="A0A2A9DXR3"/>
<name>A0A2A9DXR3_9MICO</name>
<keyword evidence="1" id="KW-0812">Transmembrane</keyword>
<evidence type="ECO:0000313" key="3">
    <source>
        <dbReference type="Proteomes" id="UP000221369"/>
    </source>
</evidence>
<proteinExistence type="predicted"/>
<dbReference type="RefSeq" id="WP_098408590.1">
    <property type="nucleotide sequence ID" value="NZ_PDJE01000001.1"/>
</dbReference>
<keyword evidence="3" id="KW-1185">Reference proteome</keyword>
<dbReference type="Proteomes" id="UP000221369">
    <property type="component" value="Unassembled WGS sequence"/>
</dbReference>
<keyword evidence="1" id="KW-0472">Membrane</keyword>